<reference evidence="2 3" key="1">
    <citation type="submission" date="2016-03" db="EMBL/GenBank/DDBJ databases">
        <title>Fine-scale spatial genetic structure of a fungal parasite of coffee scale insects.</title>
        <authorList>
            <person name="Jackson D."/>
            <person name="Zemenick K.A."/>
            <person name="Malloure B."/>
            <person name="Quandt C.A."/>
            <person name="James T.Y."/>
        </authorList>
    </citation>
    <scope>NUCLEOTIDE SEQUENCE [LARGE SCALE GENOMIC DNA]</scope>
    <source>
        <strain evidence="2 3">UM487</strain>
    </source>
</reference>
<dbReference type="Gene3D" id="3.90.79.10">
    <property type="entry name" value="Nucleoside Triphosphate Pyrophosphohydrolase"/>
    <property type="match status" value="1"/>
</dbReference>
<protein>
    <recommendedName>
        <fullName evidence="1">Nudix hydrolase domain-containing protein</fullName>
    </recommendedName>
</protein>
<name>A0A179IK77_CORDF</name>
<proteinExistence type="predicted"/>
<organism evidence="2 3">
    <name type="scientific">Cordyceps confragosa</name>
    <name type="common">Lecanicillium lecanii</name>
    <dbReference type="NCBI Taxonomy" id="2714763"/>
    <lineage>
        <taxon>Eukaryota</taxon>
        <taxon>Fungi</taxon>
        <taxon>Dikarya</taxon>
        <taxon>Ascomycota</taxon>
        <taxon>Pezizomycotina</taxon>
        <taxon>Sordariomycetes</taxon>
        <taxon>Hypocreomycetidae</taxon>
        <taxon>Hypocreales</taxon>
        <taxon>Cordycipitaceae</taxon>
        <taxon>Akanthomyces</taxon>
    </lineage>
</organism>
<sequence>MSQLAFSCNVANFNVSGKKWVATHDKHFDGLHASAVVFDSFSPGVSPGVSPARILLLQRAASDSMPHKWELPGGAVDGEDVTILDGCARELQEETGLTAIRILRRVTEGAGGDDLTVFTNSTGKRIFCKFVFEVDVADGVEIVLDPNEHQDWVWASEKDVVEGRVGAEDGKSIPLTAPHVRRIIMEAFKLRKEEEAQK</sequence>
<dbReference type="OrthoDB" id="276276at2759"/>
<keyword evidence="3" id="KW-1185">Reference proteome</keyword>
<evidence type="ECO:0000259" key="1">
    <source>
        <dbReference type="PROSITE" id="PS51462"/>
    </source>
</evidence>
<comment type="caution">
    <text evidence="2">The sequence shown here is derived from an EMBL/GenBank/DDBJ whole genome shotgun (WGS) entry which is preliminary data.</text>
</comment>
<dbReference type="OMA" id="DGFPNLW"/>
<dbReference type="PROSITE" id="PS51462">
    <property type="entry name" value="NUDIX"/>
    <property type="match status" value="1"/>
</dbReference>
<evidence type="ECO:0000313" key="2">
    <source>
        <dbReference type="EMBL" id="OAR02755.1"/>
    </source>
</evidence>
<feature type="domain" description="Nudix hydrolase" evidence="1">
    <location>
        <begin position="28"/>
        <end position="178"/>
    </location>
</feature>
<dbReference type="InterPro" id="IPR015797">
    <property type="entry name" value="NUDIX_hydrolase-like_dom_sf"/>
</dbReference>
<evidence type="ECO:0000313" key="3">
    <source>
        <dbReference type="Proteomes" id="UP000243081"/>
    </source>
</evidence>
<dbReference type="AlphaFoldDB" id="A0A179IK77"/>
<dbReference type="CDD" id="cd02883">
    <property type="entry name" value="NUDIX_Hydrolase"/>
    <property type="match status" value="1"/>
</dbReference>
<dbReference type="EMBL" id="LUKN01000531">
    <property type="protein sequence ID" value="OAR02755.1"/>
    <property type="molecule type" value="Genomic_DNA"/>
</dbReference>
<dbReference type="InterPro" id="IPR000086">
    <property type="entry name" value="NUDIX_hydrolase_dom"/>
</dbReference>
<gene>
    <name evidence="2" type="ORF">LLEC1_06761</name>
</gene>
<dbReference type="Pfam" id="PF00293">
    <property type="entry name" value="NUDIX"/>
    <property type="match status" value="1"/>
</dbReference>
<dbReference type="PANTHER" id="PTHR43736">
    <property type="entry name" value="ADP-RIBOSE PYROPHOSPHATASE"/>
    <property type="match status" value="1"/>
</dbReference>
<accession>A0A179IK77</accession>
<dbReference type="Proteomes" id="UP000243081">
    <property type="component" value="Unassembled WGS sequence"/>
</dbReference>
<dbReference type="PANTHER" id="PTHR43736:SF1">
    <property type="entry name" value="DIHYDRONEOPTERIN TRIPHOSPHATE DIPHOSPHATASE"/>
    <property type="match status" value="1"/>
</dbReference>
<dbReference type="SUPFAM" id="SSF55811">
    <property type="entry name" value="Nudix"/>
    <property type="match status" value="1"/>
</dbReference>